<dbReference type="GO" id="GO:0000902">
    <property type="term" value="P:cell morphogenesis"/>
    <property type="evidence" value="ECO:0007669"/>
    <property type="project" value="UniProtKB-UniRule"/>
</dbReference>
<evidence type="ECO:0000256" key="20">
    <source>
        <dbReference type="HAMAP-Rule" id="MF_01631"/>
    </source>
</evidence>
<evidence type="ECO:0000313" key="23">
    <source>
        <dbReference type="Proteomes" id="UP000051461"/>
    </source>
</evidence>
<dbReference type="InterPro" id="IPR001451">
    <property type="entry name" value="Hexapep"/>
</dbReference>
<dbReference type="InterPro" id="IPR011004">
    <property type="entry name" value="Trimer_LpxA-like_sf"/>
</dbReference>
<comment type="catalytic activity">
    <reaction evidence="18 20">
        <text>N-acetyl-alpha-D-glucosamine 1-phosphate + UTP + H(+) = UDP-N-acetyl-alpha-D-glucosamine + diphosphate</text>
        <dbReference type="Rhea" id="RHEA:13509"/>
        <dbReference type="ChEBI" id="CHEBI:15378"/>
        <dbReference type="ChEBI" id="CHEBI:33019"/>
        <dbReference type="ChEBI" id="CHEBI:46398"/>
        <dbReference type="ChEBI" id="CHEBI:57705"/>
        <dbReference type="ChEBI" id="CHEBI:57776"/>
        <dbReference type="EC" id="2.7.7.23"/>
    </reaction>
</comment>
<feature type="region of interest" description="Linker" evidence="20">
    <location>
        <begin position="247"/>
        <end position="267"/>
    </location>
</feature>
<feature type="binding site" evidence="20">
    <location>
        <position position="393"/>
    </location>
    <ligand>
        <name>UDP-N-acetyl-alpha-D-glucosamine</name>
        <dbReference type="ChEBI" id="CHEBI:57705"/>
    </ligand>
</feature>
<dbReference type="PANTHER" id="PTHR43584:SF3">
    <property type="entry name" value="BIFUNCTIONAL PROTEIN GLMU"/>
    <property type="match status" value="1"/>
</dbReference>
<feature type="binding site" evidence="20">
    <location>
        <position position="456"/>
    </location>
    <ligand>
        <name>acetyl-CoA</name>
        <dbReference type="ChEBI" id="CHEBI:57288"/>
    </ligand>
</feature>
<comment type="caution">
    <text evidence="22">The sequence shown here is derived from an EMBL/GenBank/DDBJ whole genome shotgun (WGS) entry which is preliminary data.</text>
</comment>
<feature type="binding site" evidence="20">
    <location>
        <position position="382"/>
    </location>
    <ligand>
        <name>UDP-N-acetyl-alpha-D-glucosamine</name>
        <dbReference type="ChEBI" id="CHEBI:57705"/>
    </ligand>
</feature>
<feature type="active site" description="Proton acceptor" evidence="20">
    <location>
        <position position="379"/>
    </location>
</feature>
<keyword evidence="16 20" id="KW-0961">Cell wall biogenesis/degradation</keyword>
<evidence type="ECO:0000256" key="17">
    <source>
        <dbReference type="ARBA" id="ARBA00048247"/>
    </source>
</evidence>
<organism evidence="22 23">
    <name type="scientific">Loigolactobacillus bifermentans DSM 20003</name>
    <dbReference type="NCBI Taxonomy" id="1423726"/>
    <lineage>
        <taxon>Bacteria</taxon>
        <taxon>Bacillati</taxon>
        <taxon>Bacillota</taxon>
        <taxon>Bacilli</taxon>
        <taxon>Lactobacillales</taxon>
        <taxon>Lactobacillaceae</taxon>
        <taxon>Loigolactobacillus</taxon>
    </lineage>
</organism>
<evidence type="ECO:0000256" key="4">
    <source>
        <dbReference type="ARBA" id="ARBA00007707"/>
    </source>
</evidence>
<keyword evidence="10 20" id="KW-0677">Repeat</keyword>
<name>A0A0R1GRC2_9LACO</name>
<keyword evidence="14 20" id="KW-0511">Multifunctional enzyme</keyword>
<comment type="pathway">
    <text evidence="2 20">Nucleotide-sugar biosynthesis; UDP-N-acetyl-alpha-D-glucosamine biosynthesis; N-acetyl-alpha-D-glucosamine 1-phosphate from alpha-D-glucosamine 6-phosphate (route II): step 2/2.</text>
</comment>
<feature type="binding site" evidence="20">
    <location>
        <position position="119"/>
    </location>
    <ligand>
        <name>Mg(2+)</name>
        <dbReference type="ChEBI" id="CHEBI:18420"/>
    </ligand>
</feature>
<dbReference type="UniPathway" id="UPA00113">
    <property type="reaction ID" value="UER00532"/>
</dbReference>
<keyword evidence="11 20" id="KW-0460">Magnesium</keyword>
<dbReference type="Pfam" id="PF00132">
    <property type="entry name" value="Hexapep"/>
    <property type="match status" value="1"/>
</dbReference>
<keyword evidence="7 20" id="KW-0808">Transferase</keyword>
<dbReference type="InterPro" id="IPR005882">
    <property type="entry name" value="Bifunctional_GlmU"/>
</dbReference>
<keyword evidence="23" id="KW-1185">Reference proteome</keyword>
<feature type="binding site" evidence="20">
    <location>
        <position position="349"/>
    </location>
    <ligand>
        <name>UDP-N-acetyl-alpha-D-glucosamine</name>
        <dbReference type="ChEBI" id="CHEBI:57705"/>
    </ligand>
</feature>
<evidence type="ECO:0000256" key="8">
    <source>
        <dbReference type="ARBA" id="ARBA00022695"/>
    </source>
</evidence>
<feature type="binding site" evidence="20">
    <location>
        <begin position="117"/>
        <end position="119"/>
    </location>
    <ligand>
        <name>UDP-N-acetyl-alpha-D-glucosamine</name>
        <dbReference type="ChEBI" id="CHEBI:57705"/>
    </ligand>
</feature>
<dbReference type="GO" id="GO:0009252">
    <property type="term" value="P:peptidoglycan biosynthetic process"/>
    <property type="evidence" value="ECO:0007669"/>
    <property type="project" value="UniProtKB-UniRule"/>
</dbReference>
<keyword evidence="15 20" id="KW-0012">Acyltransferase</keyword>
<feature type="binding site" evidence="20">
    <location>
        <position position="244"/>
    </location>
    <ligand>
        <name>Mg(2+)</name>
        <dbReference type="ChEBI" id="CHEBI:18420"/>
    </ligand>
</feature>
<evidence type="ECO:0000256" key="18">
    <source>
        <dbReference type="ARBA" id="ARBA00048493"/>
    </source>
</evidence>
<evidence type="ECO:0000256" key="16">
    <source>
        <dbReference type="ARBA" id="ARBA00023316"/>
    </source>
</evidence>
<reference evidence="22 23" key="1">
    <citation type="journal article" date="2015" name="Genome Announc.">
        <title>Expanding the biotechnology potential of lactobacilli through comparative genomics of 213 strains and associated genera.</title>
        <authorList>
            <person name="Sun Z."/>
            <person name="Harris H.M."/>
            <person name="McCann A."/>
            <person name="Guo C."/>
            <person name="Argimon S."/>
            <person name="Zhang W."/>
            <person name="Yang X."/>
            <person name="Jeffery I.B."/>
            <person name="Cooney J.C."/>
            <person name="Kagawa T.F."/>
            <person name="Liu W."/>
            <person name="Song Y."/>
            <person name="Salvetti E."/>
            <person name="Wrobel A."/>
            <person name="Rasinkangas P."/>
            <person name="Parkhill J."/>
            <person name="Rea M.C."/>
            <person name="O'Sullivan O."/>
            <person name="Ritari J."/>
            <person name="Douillard F.P."/>
            <person name="Paul Ross R."/>
            <person name="Yang R."/>
            <person name="Briner A.E."/>
            <person name="Felis G.E."/>
            <person name="de Vos W.M."/>
            <person name="Barrangou R."/>
            <person name="Klaenhammer T.R."/>
            <person name="Caufield P.W."/>
            <person name="Cui Y."/>
            <person name="Zhang H."/>
            <person name="O'Toole P.W."/>
        </authorList>
    </citation>
    <scope>NUCLEOTIDE SEQUENCE [LARGE SCALE GENOMIC DNA]</scope>
    <source>
        <strain evidence="22 23">DSM 20003</strain>
    </source>
</reference>
<keyword evidence="8 20" id="KW-0548">Nucleotidyltransferase</keyword>
<feature type="binding site" evidence="20">
    <location>
        <position position="439"/>
    </location>
    <ligand>
        <name>acetyl-CoA</name>
        <dbReference type="ChEBI" id="CHEBI:57288"/>
    </ligand>
</feature>
<dbReference type="GO" id="GO:0008360">
    <property type="term" value="P:regulation of cell shape"/>
    <property type="evidence" value="ECO:0007669"/>
    <property type="project" value="UniProtKB-KW"/>
</dbReference>
<dbReference type="InterPro" id="IPR005835">
    <property type="entry name" value="NTP_transferase_dom"/>
</dbReference>
<dbReference type="GO" id="GO:0019134">
    <property type="term" value="F:glucosamine-1-phosphate N-acetyltransferase activity"/>
    <property type="evidence" value="ECO:0007669"/>
    <property type="project" value="UniProtKB-UniRule"/>
</dbReference>
<evidence type="ECO:0000256" key="3">
    <source>
        <dbReference type="ARBA" id="ARBA00005208"/>
    </source>
</evidence>
<keyword evidence="12 20" id="KW-0133">Cell shape</keyword>
<feature type="region of interest" description="Pyrophosphorylase" evidence="20">
    <location>
        <begin position="1"/>
        <end position="246"/>
    </location>
</feature>
<dbReference type="CDD" id="cd02540">
    <property type="entry name" value="GT2_GlmU_N_bac"/>
    <property type="match status" value="1"/>
</dbReference>
<dbReference type="GO" id="GO:0003977">
    <property type="term" value="F:UDP-N-acetylglucosamine diphosphorylase activity"/>
    <property type="evidence" value="ECO:0007669"/>
    <property type="project" value="UniProtKB-UniRule"/>
</dbReference>
<dbReference type="CDD" id="cd03353">
    <property type="entry name" value="LbH_GlmU_C"/>
    <property type="match status" value="1"/>
</dbReference>
<protein>
    <recommendedName>
        <fullName evidence="20">Bifunctional protein GlmU</fullName>
    </recommendedName>
    <domain>
        <recommendedName>
            <fullName evidence="20">UDP-N-acetylglucosamine pyrophosphorylase</fullName>
            <ecNumber evidence="20">2.7.7.23</ecNumber>
        </recommendedName>
        <alternativeName>
            <fullName evidence="20">N-acetylglucosamine-1-phosphate uridyltransferase</fullName>
        </alternativeName>
    </domain>
    <domain>
        <recommendedName>
            <fullName evidence="20">Glucosamine-1-phosphate N-acetyltransferase</fullName>
            <ecNumber evidence="20">2.3.1.157</ecNumber>
        </recommendedName>
    </domain>
</protein>
<feature type="binding site" evidence="20">
    <location>
        <position position="39"/>
    </location>
    <ligand>
        <name>UDP-N-acetyl-alpha-D-glucosamine</name>
        <dbReference type="ChEBI" id="CHEBI:57705"/>
    </ligand>
</feature>
<comment type="catalytic activity">
    <reaction evidence="17 20">
        <text>alpha-D-glucosamine 1-phosphate + acetyl-CoA = N-acetyl-alpha-D-glucosamine 1-phosphate + CoA + H(+)</text>
        <dbReference type="Rhea" id="RHEA:13725"/>
        <dbReference type="ChEBI" id="CHEBI:15378"/>
        <dbReference type="ChEBI" id="CHEBI:57287"/>
        <dbReference type="ChEBI" id="CHEBI:57288"/>
        <dbReference type="ChEBI" id="CHEBI:57776"/>
        <dbReference type="ChEBI" id="CHEBI:58516"/>
        <dbReference type="EC" id="2.3.1.157"/>
    </reaction>
</comment>
<evidence type="ECO:0000256" key="19">
    <source>
        <dbReference type="ARBA" id="ARBA00049628"/>
    </source>
</evidence>
<comment type="subcellular location">
    <subcellularLocation>
        <location evidence="1 20">Cytoplasm</location>
    </subcellularLocation>
</comment>
<dbReference type="GO" id="GO:0000287">
    <property type="term" value="F:magnesium ion binding"/>
    <property type="evidence" value="ECO:0007669"/>
    <property type="project" value="UniProtKB-UniRule"/>
</dbReference>
<feature type="binding site" evidence="20">
    <location>
        <position position="186"/>
    </location>
    <ligand>
        <name>UDP-N-acetyl-alpha-D-glucosamine</name>
        <dbReference type="ChEBI" id="CHEBI:57705"/>
    </ligand>
</feature>
<accession>A0A0R1GRC2</accession>
<dbReference type="Pfam" id="PF00483">
    <property type="entry name" value="NTP_transferase"/>
    <property type="match status" value="1"/>
</dbReference>
<evidence type="ECO:0000256" key="15">
    <source>
        <dbReference type="ARBA" id="ARBA00023315"/>
    </source>
</evidence>
<feature type="binding site" evidence="20">
    <location>
        <position position="156"/>
    </location>
    <ligand>
        <name>UDP-N-acetyl-alpha-D-glucosamine</name>
        <dbReference type="ChEBI" id="CHEBI:57705"/>
    </ligand>
</feature>
<comment type="subunit">
    <text evidence="20">Homotrimer.</text>
</comment>
<dbReference type="Pfam" id="PF14602">
    <property type="entry name" value="Hexapep_2"/>
    <property type="match status" value="1"/>
</dbReference>
<comment type="similarity">
    <text evidence="4 20">In the C-terminal section; belongs to the transferase hexapeptide repeat family.</text>
</comment>
<dbReference type="STRING" id="1423726.FC07_GL001208"/>
<comment type="cofactor">
    <cofactor evidence="20">
        <name>Mg(2+)</name>
        <dbReference type="ChEBI" id="CHEBI:18420"/>
    </cofactor>
    <text evidence="20">Binds 1 Mg(2+) ion per subunit.</text>
</comment>
<evidence type="ECO:0000256" key="13">
    <source>
        <dbReference type="ARBA" id="ARBA00022984"/>
    </source>
</evidence>
<evidence type="ECO:0000256" key="6">
    <source>
        <dbReference type="ARBA" id="ARBA00022490"/>
    </source>
</evidence>
<comment type="function">
    <text evidence="19 20">Catalyzes the last two sequential reactions in the de novo biosynthetic pathway for UDP-N-acetylglucosamine (UDP-GlcNAc). The C-terminal domain catalyzes the transfer of acetyl group from acetyl coenzyme A to glucosamine-1-phosphate (GlcN-1-P) to produce N-acetylglucosamine-1-phosphate (GlcNAc-1-P), which is converted into UDP-GlcNAc by the transfer of uridine 5-monophosphate (from uridine 5-triphosphate), a reaction catalyzed by the N-terminal domain.</text>
</comment>
<evidence type="ECO:0000256" key="9">
    <source>
        <dbReference type="ARBA" id="ARBA00022723"/>
    </source>
</evidence>
<dbReference type="GO" id="GO:0071555">
    <property type="term" value="P:cell wall organization"/>
    <property type="evidence" value="ECO:0007669"/>
    <property type="project" value="UniProtKB-KW"/>
</dbReference>
<dbReference type="PATRIC" id="fig|1423726.3.peg.1255"/>
<dbReference type="EMBL" id="AZDA01000116">
    <property type="protein sequence ID" value="KRK33447.1"/>
    <property type="molecule type" value="Genomic_DNA"/>
</dbReference>
<dbReference type="GO" id="GO:0016020">
    <property type="term" value="C:membrane"/>
    <property type="evidence" value="ECO:0007669"/>
    <property type="project" value="GOC"/>
</dbReference>
<dbReference type="InterPro" id="IPR038009">
    <property type="entry name" value="GlmU_C_LbH"/>
</dbReference>
<feature type="region of interest" description="N-acetyltransferase" evidence="20">
    <location>
        <begin position="268"/>
        <end position="475"/>
    </location>
</feature>
<feature type="binding site" evidence="20">
    <location>
        <position position="89"/>
    </location>
    <ligand>
        <name>UDP-N-acetyl-alpha-D-glucosamine</name>
        <dbReference type="ChEBI" id="CHEBI:57705"/>
    </ligand>
</feature>
<dbReference type="InterPro" id="IPR029044">
    <property type="entry name" value="Nucleotide-diphossugar_trans"/>
</dbReference>
<proteinExistence type="inferred from homology"/>
<dbReference type="NCBIfam" id="TIGR01173">
    <property type="entry name" value="glmU"/>
    <property type="match status" value="1"/>
</dbReference>
<comment type="pathway">
    <text evidence="3 20">Nucleotide-sugar biosynthesis; UDP-N-acetyl-alpha-D-glucosamine biosynthesis; UDP-N-acetyl-alpha-D-glucosamine from N-acetyl-alpha-D-glucosamine 1-phosphate: step 1/1.</text>
</comment>
<dbReference type="AlphaFoldDB" id="A0A0R1GRC2"/>
<sequence length="475" mass="51432">MWIIIKEMNVAKEKFFMTAKYTVILAAGQGTRMKSKLAKVLHPVCGRPMVDHVLTQAETLHPDQIVTIVGHGAAEVKQALGQRTEYALQAEQKGSGDAVLQAEALLGQKQGMTLVVSGDTPLLTANTFEQLFEYHKEKGAKATVLTATAPDPTGYGRIIRNEIGVVEKIVEQKDASDTEAAIHEINTGVYCFDNQALFQALHQVGNDNAQGEYYLTDVIGILKQAGEIVAAYKMKDFEESMGVNDRKALSVATQVMQRRINETHMTNGVTLQNPATTAIEVGVKIGADTTIEGGVTLKGNTVIGDDCFIGTHSELRDATIGNGVRVTSSTIEESVMRDHSNIGPNSHLRPLSDIGEHVHIGNFCEVKKATIGNYTKVGHLTYVGDATLGEHINVGCGVVFVNYDGLHKHHSNVGDWSFIGSNANVVAPVEIADHAFIAAGSTITNDVAFHDMAIARARQTNKPDFWSRLPHEPED</sequence>
<dbReference type="PROSITE" id="PS00101">
    <property type="entry name" value="HEXAPEP_TRANSFERASES"/>
    <property type="match status" value="1"/>
</dbReference>
<keyword evidence="13 20" id="KW-0573">Peptidoglycan synthesis</keyword>
<gene>
    <name evidence="20" type="primary">glmU</name>
    <name evidence="22" type="ORF">FC07_GL001208</name>
</gene>
<comment type="similarity">
    <text evidence="5 20">In the N-terminal section; belongs to the N-acetylglucosamine-1-phosphate uridyltransferase family.</text>
</comment>
<dbReference type="GO" id="GO:0009245">
    <property type="term" value="P:lipid A biosynthetic process"/>
    <property type="evidence" value="ECO:0007669"/>
    <property type="project" value="UniProtKB-UniRule"/>
</dbReference>
<evidence type="ECO:0000259" key="21">
    <source>
        <dbReference type="Pfam" id="PF00483"/>
    </source>
</evidence>
<evidence type="ECO:0000256" key="7">
    <source>
        <dbReference type="ARBA" id="ARBA00022679"/>
    </source>
</evidence>
<comment type="caution">
    <text evidence="20">Lacks conserved residue(s) required for the propagation of feature annotation.</text>
</comment>
<feature type="domain" description="Nucleotidyl transferase" evidence="21">
    <location>
        <begin position="22"/>
        <end position="236"/>
    </location>
</feature>
<dbReference type="UniPathway" id="UPA00973"/>
<feature type="binding site" evidence="20">
    <location>
        <position position="367"/>
    </location>
    <ligand>
        <name>UDP-N-acetyl-alpha-D-glucosamine</name>
        <dbReference type="ChEBI" id="CHEBI:57705"/>
    </ligand>
</feature>
<dbReference type="PANTHER" id="PTHR43584">
    <property type="entry name" value="NUCLEOTIDYL TRANSFERASE"/>
    <property type="match status" value="1"/>
</dbReference>
<dbReference type="EC" id="2.3.1.157" evidence="20"/>
<feature type="binding site" evidence="20">
    <location>
        <position position="421"/>
    </location>
    <ligand>
        <name>acetyl-CoA</name>
        <dbReference type="ChEBI" id="CHEBI:57288"/>
    </ligand>
</feature>
<dbReference type="EC" id="2.7.7.23" evidence="20"/>
<feature type="binding site" evidence="20">
    <location>
        <position position="244"/>
    </location>
    <ligand>
        <name>UDP-N-acetyl-alpha-D-glucosamine</name>
        <dbReference type="ChEBI" id="CHEBI:57705"/>
    </ligand>
</feature>
<dbReference type="Gene3D" id="3.90.550.10">
    <property type="entry name" value="Spore Coat Polysaccharide Biosynthesis Protein SpsA, Chain A"/>
    <property type="match status" value="1"/>
</dbReference>
<dbReference type="InterPro" id="IPR018357">
    <property type="entry name" value="Hexapep_transf_CS"/>
</dbReference>
<dbReference type="GO" id="GO:0006048">
    <property type="term" value="P:UDP-N-acetylglucosamine biosynthetic process"/>
    <property type="evidence" value="ECO:0007669"/>
    <property type="project" value="UniProtKB-UniPathway"/>
</dbReference>
<feature type="binding site" evidence="20">
    <location>
        <position position="171"/>
    </location>
    <ligand>
        <name>UDP-N-acetyl-alpha-D-glucosamine</name>
        <dbReference type="ChEBI" id="CHEBI:57705"/>
    </ligand>
</feature>
<dbReference type="HAMAP" id="MF_01631">
    <property type="entry name" value="GlmU"/>
    <property type="match status" value="1"/>
</dbReference>
<dbReference type="Gene3D" id="2.160.10.10">
    <property type="entry name" value="Hexapeptide repeat proteins"/>
    <property type="match status" value="1"/>
</dbReference>
<evidence type="ECO:0000256" key="14">
    <source>
        <dbReference type="ARBA" id="ARBA00023268"/>
    </source>
</evidence>
<dbReference type="InterPro" id="IPR050065">
    <property type="entry name" value="GlmU-like"/>
</dbReference>
<dbReference type="NCBIfam" id="NF010934">
    <property type="entry name" value="PRK14354.1"/>
    <property type="match status" value="1"/>
</dbReference>
<dbReference type="SUPFAM" id="SSF53448">
    <property type="entry name" value="Nucleotide-diphospho-sugar transferases"/>
    <property type="match status" value="1"/>
</dbReference>
<dbReference type="GO" id="GO:0005737">
    <property type="term" value="C:cytoplasm"/>
    <property type="evidence" value="ECO:0007669"/>
    <property type="project" value="UniProtKB-SubCell"/>
</dbReference>
<keyword evidence="9 20" id="KW-0479">Metal-binding</keyword>
<evidence type="ECO:0000313" key="22">
    <source>
        <dbReference type="EMBL" id="KRK33447.1"/>
    </source>
</evidence>
<keyword evidence="6 20" id="KW-0963">Cytoplasm</keyword>
<feature type="binding site" evidence="20">
    <location>
        <begin position="25"/>
        <end position="28"/>
    </location>
    <ligand>
        <name>UDP-N-acetyl-alpha-D-glucosamine</name>
        <dbReference type="ChEBI" id="CHEBI:57705"/>
    </ligand>
</feature>
<evidence type="ECO:0000256" key="1">
    <source>
        <dbReference type="ARBA" id="ARBA00004496"/>
    </source>
</evidence>
<evidence type="ECO:0000256" key="11">
    <source>
        <dbReference type="ARBA" id="ARBA00022842"/>
    </source>
</evidence>
<feature type="binding site" evidence="20">
    <location>
        <begin position="402"/>
        <end position="403"/>
    </location>
    <ligand>
        <name>acetyl-CoA</name>
        <dbReference type="ChEBI" id="CHEBI:57288"/>
    </ligand>
</feature>
<dbReference type="SUPFAM" id="SSF51161">
    <property type="entry name" value="Trimeric LpxA-like enzymes"/>
    <property type="match status" value="1"/>
</dbReference>
<evidence type="ECO:0000256" key="10">
    <source>
        <dbReference type="ARBA" id="ARBA00022737"/>
    </source>
</evidence>
<dbReference type="Proteomes" id="UP000051461">
    <property type="component" value="Unassembled WGS sequence"/>
</dbReference>
<comment type="pathway">
    <text evidence="20">Bacterial outer membrane biogenesis; LPS lipid A biosynthesis.</text>
</comment>
<evidence type="ECO:0000256" key="12">
    <source>
        <dbReference type="ARBA" id="ARBA00022960"/>
    </source>
</evidence>
<evidence type="ECO:0000256" key="2">
    <source>
        <dbReference type="ARBA" id="ARBA00005166"/>
    </source>
</evidence>
<evidence type="ECO:0000256" key="5">
    <source>
        <dbReference type="ARBA" id="ARBA00007947"/>
    </source>
</evidence>